<dbReference type="WBParaSite" id="PgB04_g123_t03">
    <property type="protein sequence ID" value="PgB04_g123_t03"/>
    <property type="gene ID" value="PgB04_g123"/>
</dbReference>
<proteinExistence type="predicted"/>
<dbReference type="AlphaFoldDB" id="A0A914ZI89"/>
<evidence type="ECO:0000313" key="2">
    <source>
        <dbReference type="WBParaSite" id="PgB04_g123_t02"/>
    </source>
</evidence>
<dbReference type="WBParaSite" id="PgB04_g123_t02">
    <property type="protein sequence ID" value="PgB04_g123_t02"/>
    <property type="gene ID" value="PgB04_g123"/>
</dbReference>
<protein>
    <submittedName>
        <fullName evidence="2 3">Uncharacterized protein</fullName>
    </submittedName>
</protein>
<name>A0A914ZI89_PARUN</name>
<dbReference type="Proteomes" id="UP000887569">
    <property type="component" value="Unplaced"/>
</dbReference>
<reference evidence="2 3" key="1">
    <citation type="submission" date="2022-11" db="UniProtKB">
        <authorList>
            <consortium name="WormBaseParasite"/>
        </authorList>
    </citation>
    <scope>IDENTIFICATION</scope>
</reference>
<evidence type="ECO:0000313" key="3">
    <source>
        <dbReference type="WBParaSite" id="PgB04_g123_t03"/>
    </source>
</evidence>
<organism evidence="1 2">
    <name type="scientific">Parascaris univalens</name>
    <name type="common">Nematode worm</name>
    <dbReference type="NCBI Taxonomy" id="6257"/>
    <lineage>
        <taxon>Eukaryota</taxon>
        <taxon>Metazoa</taxon>
        <taxon>Ecdysozoa</taxon>
        <taxon>Nematoda</taxon>
        <taxon>Chromadorea</taxon>
        <taxon>Rhabditida</taxon>
        <taxon>Spirurina</taxon>
        <taxon>Ascaridomorpha</taxon>
        <taxon>Ascaridoidea</taxon>
        <taxon>Ascarididae</taxon>
        <taxon>Parascaris</taxon>
    </lineage>
</organism>
<evidence type="ECO:0000313" key="1">
    <source>
        <dbReference type="Proteomes" id="UP000887569"/>
    </source>
</evidence>
<accession>A0A914ZI89</accession>
<keyword evidence="1" id="KW-1185">Reference proteome</keyword>
<sequence length="48" mass="5322">NSPVLTSSKNKKTLRRHVGCAEEKFVVRVPLKHSSKMSNLAGEPAELF</sequence>